<dbReference type="AlphaFoldDB" id="A0A1M5FT40"/>
<evidence type="ECO:0000313" key="2">
    <source>
        <dbReference type="Proteomes" id="UP000184164"/>
    </source>
</evidence>
<reference evidence="1 2" key="1">
    <citation type="submission" date="2016-11" db="EMBL/GenBank/DDBJ databases">
        <authorList>
            <person name="Jaros S."/>
            <person name="Januszkiewicz K."/>
            <person name="Wedrychowicz H."/>
        </authorList>
    </citation>
    <scope>NUCLEOTIDE SEQUENCE [LARGE SCALE GENOMIC DNA]</scope>
    <source>
        <strain evidence="1 2">DSM 26910</strain>
    </source>
</reference>
<dbReference type="STRING" id="1484053.SAMN05444274_11454"/>
<organism evidence="1 2">
    <name type="scientific">Mariniphaga anaerophila</name>
    <dbReference type="NCBI Taxonomy" id="1484053"/>
    <lineage>
        <taxon>Bacteria</taxon>
        <taxon>Pseudomonadati</taxon>
        <taxon>Bacteroidota</taxon>
        <taxon>Bacteroidia</taxon>
        <taxon>Marinilabiliales</taxon>
        <taxon>Prolixibacteraceae</taxon>
        <taxon>Mariniphaga</taxon>
    </lineage>
</organism>
<evidence type="ECO:0000313" key="1">
    <source>
        <dbReference type="EMBL" id="SHF94636.1"/>
    </source>
</evidence>
<proteinExistence type="predicted"/>
<dbReference type="EMBL" id="FQUM01000014">
    <property type="protein sequence ID" value="SHF94636.1"/>
    <property type="molecule type" value="Genomic_DNA"/>
</dbReference>
<accession>A0A1M5FT40</accession>
<protein>
    <submittedName>
        <fullName evidence="1">Uncharacterized protein</fullName>
    </submittedName>
</protein>
<gene>
    <name evidence="1" type="ORF">SAMN05444274_11454</name>
</gene>
<keyword evidence="2" id="KW-1185">Reference proteome</keyword>
<sequence length="76" mass="8420">MEDALSGHRNGVAILKLVEQKQMMMKDAWLTCIGHKRPKMRAGLPFDEAQQKCAAINKQIKALMEGCIITPDAAPK</sequence>
<dbReference type="Proteomes" id="UP000184164">
    <property type="component" value="Unassembled WGS sequence"/>
</dbReference>
<name>A0A1M5FT40_9BACT</name>